<dbReference type="RefSeq" id="WP_377915925.1">
    <property type="nucleotide sequence ID" value="NZ_JBHRZT010000052.1"/>
</dbReference>
<dbReference type="InterPro" id="IPR001851">
    <property type="entry name" value="ABC_transp_permease"/>
</dbReference>
<evidence type="ECO:0000256" key="2">
    <source>
        <dbReference type="ARBA" id="ARBA00022475"/>
    </source>
</evidence>
<feature type="transmembrane region" description="Helical" evidence="6">
    <location>
        <begin position="30"/>
        <end position="48"/>
    </location>
</feature>
<dbReference type="PANTHER" id="PTHR32196">
    <property type="entry name" value="ABC TRANSPORTER PERMEASE PROTEIN YPHD-RELATED-RELATED"/>
    <property type="match status" value="1"/>
</dbReference>
<accession>A0ABV8B510</accession>
<proteinExistence type="predicted"/>
<feature type="transmembrane region" description="Helical" evidence="6">
    <location>
        <begin position="86"/>
        <end position="107"/>
    </location>
</feature>
<organism evidence="7 8">
    <name type="scientific">Bacillus songklensis</name>
    <dbReference type="NCBI Taxonomy" id="1069116"/>
    <lineage>
        <taxon>Bacteria</taxon>
        <taxon>Bacillati</taxon>
        <taxon>Bacillota</taxon>
        <taxon>Bacilli</taxon>
        <taxon>Bacillales</taxon>
        <taxon>Bacillaceae</taxon>
        <taxon>Bacillus</taxon>
    </lineage>
</organism>
<evidence type="ECO:0000313" key="8">
    <source>
        <dbReference type="Proteomes" id="UP001595752"/>
    </source>
</evidence>
<feature type="transmembrane region" description="Helical" evidence="6">
    <location>
        <begin position="178"/>
        <end position="199"/>
    </location>
</feature>
<evidence type="ECO:0000256" key="5">
    <source>
        <dbReference type="ARBA" id="ARBA00023136"/>
    </source>
</evidence>
<evidence type="ECO:0000256" key="1">
    <source>
        <dbReference type="ARBA" id="ARBA00004651"/>
    </source>
</evidence>
<evidence type="ECO:0000313" key="7">
    <source>
        <dbReference type="EMBL" id="MFC3884464.1"/>
    </source>
</evidence>
<feature type="transmembrane region" description="Helical" evidence="6">
    <location>
        <begin position="267"/>
        <end position="289"/>
    </location>
</feature>
<evidence type="ECO:0000256" key="3">
    <source>
        <dbReference type="ARBA" id="ARBA00022692"/>
    </source>
</evidence>
<gene>
    <name evidence="7" type="ORF">ACFOU2_13500</name>
</gene>
<evidence type="ECO:0000256" key="6">
    <source>
        <dbReference type="SAM" id="Phobius"/>
    </source>
</evidence>
<feature type="transmembrane region" description="Helical" evidence="6">
    <location>
        <begin position="301"/>
        <end position="325"/>
    </location>
</feature>
<keyword evidence="5 6" id="KW-0472">Membrane</keyword>
<keyword evidence="2" id="KW-1003">Cell membrane</keyword>
<feature type="transmembrane region" description="Helical" evidence="6">
    <location>
        <begin position="60"/>
        <end position="79"/>
    </location>
</feature>
<dbReference type="CDD" id="cd06579">
    <property type="entry name" value="TM_PBP1_transp_AraH_like"/>
    <property type="match status" value="1"/>
</dbReference>
<reference evidence="8" key="1">
    <citation type="journal article" date="2019" name="Int. J. Syst. Evol. Microbiol.">
        <title>The Global Catalogue of Microorganisms (GCM) 10K type strain sequencing project: providing services to taxonomists for standard genome sequencing and annotation.</title>
        <authorList>
            <consortium name="The Broad Institute Genomics Platform"/>
            <consortium name="The Broad Institute Genome Sequencing Center for Infectious Disease"/>
            <person name="Wu L."/>
            <person name="Ma J."/>
        </authorList>
    </citation>
    <scope>NUCLEOTIDE SEQUENCE [LARGE SCALE GENOMIC DNA]</scope>
    <source>
        <strain evidence="8">CCUG 61889</strain>
    </source>
</reference>
<dbReference type="PANTHER" id="PTHR32196:SF72">
    <property type="entry name" value="RIBOSE IMPORT PERMEASE PROTEIN RBSC"/>
    <property type="match status" value="1"/>
</dbReference>
<keyword evidence="8" id="KW-1185">Reference proteome</keyword>
<dbReference type="Proteomes" id="UP001595752">
    <property type="component" value="Unassembled WGS sequence"/>
</dbReference>
<feature type="transmembrane region" description="Helical" evidence="6">
    <location>
        <begin position="139"/>
        <end position="158"/>
    </location>
</feature>
<feature type="transmembrane region" description="Helical" evidence="6">
    <location>
        <begin position="228"/>
        <end position="247"/>
    </location>
</feature>
<keyword evidence="4 6" id="KW-1133">Transmembrane helix</keyword>
<dbReference type="Pfam" id="PF02653">
    <property type="entry name" value="BPD_transp_2"/>
    <property type="match status" value="1"/>
</dbReference>
<feature type="transmembrane region" description="Helical" evidence="6">
    <location>
        <begin position="113"/>
        <end position="132"/>
    </location>
</feature>
<comment type="caution">
    <text evidence="7">The sequence shown here is derived from an EMBL/GenBank/DDBJ whole genome shotgun (WGS) entry which is preliminary data.</text>
</comment>
<keyword evidence="3 6" id="KW-0812">Transmembrane</keyword>
<sequence length="332" mass="34536">MPSKGINTNAPVVTGNDTLKRFKGLDWRNYIVYLAFIGVIIYFSVTLHDQGFVTTDNILNIIRQTAMISLMGLAMTFVISTGEIDLSVGSIAALSSLTAALALQAGFGLVGGLVVGLATGLIVGLINGLLVTKVAIPSFLVTLGTMGAVKGSAMWITDTAPVPIIDPTFNFLFGSGDIGPIPILLIWTVAATIVAHILLRKTSFGRQTLATGGNESAARFSGVKTQKIKLFVFLGSGLMAGFAGLLYAGRMHAGRFTFGEGDELSVIAAVILGGTSLFGGVGTVIGTVIGSLMIGTINNGLIIMGLDVSQQMIIKGLIIILAVAFGKKTIKR</sequence>
<protein>
    <submittedName>
        <fullName evidence="7">ABC transporter permease</fullName>
    </submittedName>
</protein>
<evidence type="ECO:0000256" key="4">
    <source>
        <dbReference type="ARBA" id="ARBA00022989"/>
    </source>
</evidence>
<name>A0ABV8B510_9BACI</name>
<dbReference type="EMBL" id="JBHRZT010000052">
    <property type="protein sequence ID" value="MFC3884464.1"/>
    <property type="molecule type" value="Genomic_DNA"/>
</dbReference>
<comment type="subcellular location">
    <subcellularLocation>
        <location evidence="1">Cell membrane</location>
        <topology evidence="1">Multi-pass membrane protein</topology>
    </subcellularLocation>
</comment>